<proteinExistence type="predicted"/>
<sequence>MTTEPTTESMTQSWRVLEQQAPTLASYGKTRLDGRVAYLATIRQSGWPRTHPVTPIIGAGRCFFFADPDSPKVKDLLNVGKYCLHCGMSDNSGSSGEFQITGVAVHVTDPQTRSEAEAVSNFRPATRFVLFELRLGEVLATAYPGGRADRQRWQAAPLS</sequence>
<protein>
    <submittedName>
        <fullName evidence="1">Pyridoxamine 5'-phosphate oxidase family protein</fullName>
    </submittedName>
</protein>
<evidence type="ECO:0000313" key="1">
    <source>
        <dbReference type="EMBL" id="NQV65999.1"/>
    </source>
</evidence>
<gene>
    <name evidence="1" type="ORF">HQ497_11610</name>
</gene>
<accession>A0A973A8P4</accession>
<reference evidence="1" key="1">
    <citation type="submission" date="2020-05" db="EMBL/GenBank/DDBJ databases">
        <title>Sulfur intermediates as new biogeochemical hubs in an aquatic model microbial ecosystem.</title>
        <authorList>
            <person name="Vigneron A."/>
        </authorList>
    </citation>
    <scope>NUCLEOTIDE SEQUENCE</scope>
    <source>
        <strain evidence="1">Bin.250</strain>
    </source>
</reference>
<evidence type="ECO:0000313" key="2">
    <source>
        <dbReference type="Proteomes" id="UP000754644"/>
    </source>
</evidence>
<dbReference type="SUPFAM" id="SSF50475">
    <property type="entry name" value="FMN-binding split barrel"/>
    <property type="match status" value="1"/>
</dbReference>
<name>A0A973A8P4_9GAMM</name>
<dbReference type="EMBL" id="JABMOJ010000440">
    <property type="protein sequence ID" value="NQV65999.1"/>
    <property type="molecule type" value="Genomic_DNA"/>
</dbReference>
<dbReference type="Gene3D" id="2.30.110.10">
    <property type="entry name" value="Electron Transport, Fmn-binding Protein, Chain A"/>
    <property type="match status" value="1"/>
</dbReference>
<comment type="caution">
    <text evidence="1">The sequence shown here is derived from an EMBL/GenBank/DDBJ whole genome shotgun (WGS) entry which is preliminary data.</text>
</comment>
<dbReference type="AlphaFoldDB" id="A0A973A8P4"/>
<dbReference type="Proteomes" id="UP000754644">
    <property type="component" value="Unassembled WGS sequence"/>
</dbReference>
<organism evidence="1 2">
    <name type="scientific">SAR86 cluster bacterium</name>
    <dbReference type="NCBI Taxonomy" id="2030880"/>
    <lineage>
        <taxon>Bacteria</taxon>
        <taxon>Pseudomonadati</taxon>
        <taxon>Pseudomonadota</taxon>
        <taxon>Gammaproteobacteria</taxon>
        <taxon>SAR86 cluster</taxon>
    </lineage>
</organism>
<dbReference type="InterPro" id="IPR012349">
    <property type="entry name" value="Split_barrel_FMN-bd"/>
</dbReference>